<gene>
    <name evidence="2" type="ordered locus">FFONT_0570</name>
</gene>
<dbReference type="Pfam" id="PF00881">
    <property type="entry name" value="Nitroreductase"/>
    <property type="match status" value="1"/>
</dbReference>
<dbReference type="SUPFAM" id="SSF55469">
    <property type="entry name" value="FMN-dependent nitroreductase-like"/>
    <property type="match status" value="1"/>
</dbReference>
<reference evidence="2 3" key="2">
    <citation type="journal article" date="2014" name="Extremophiles">
        <title>Analysis of the complete genome of Fervidococcus fontis confirms the distinct phylogenetic position of the order Fervidicoccales and suggests its environmental function.</title>
        <authorList>
            <person name="Lebedinsky A.V."/>
            <person name="Mardanov A.V."/>
            <person name="Kublanov I.V."/>
            <person name="Gumerov V.M."/>
            <person name="Beletsky A.V."/>
            <person name="Perevalova A.A."/>
            <person name="Bidzhieva S.Kh."/>
            <person name="Bonch-Osmolovskaya E.A."/>
            <person name="Skryabin K.G."/>
            <person name="Ravin N.V."/>
        </authorList>
    </citation>
    <scope>NUCLEOTIDE SEQUENCE [LARGE SCALE GENOMIC DNA]</scope>
    <source>
        <strain evidence="3">DSM 19380 / VKM B-2539 / Kam940</strain>
    </source>
</reference>
<organism evidence="2 3">
    <name type="scientific">Fervidicoccus fontis (strain DSM 19380 / JCM 18336 / VKM B-2539 / Kam940)</name>
    <dbReference type="NCBI Taxonomy" id="1163730"/>
    <lineage>
        <taxon>Archaea</taxon>
        <taxon>Thermoproteota</taxon>
        <taxon>Thermoprotei</taxon>
        <taxon>Fervidicoccales</taxon>
        <taxon>Fervidicoccaceae</taxon>
        <taxon>Fervidicoccus</taxon>
    </lineage>
</organism>
<dbReference type="GO" id="GO:0016491">
    <property type="term" value="F:oxidoreductase activity"/>
    <property type="evidence" value="ECO:0007669"/>
    <property type="project" value="InterPro"/>
</dbReference>
<feature type="domain" description="Nitroreductase" evidence="1">
    <location>
        <begin position="13"/>
        <end position="44"/>
    </location>
</feature>
<dbReference type="KEGG" id="ffo:FFONT_0570"/>
<sequence>MVRKISEEVFNAILSRRSIRKYIDKKVPENDVKKIMEAGRRAPTD</sequence>
<dbReference type="InterPro" id="IPR000415">
    <property type="entry name" value="Nitroreductase-like"/>
</dbReference>
<dbReference type="AlphaFoldDB" id="I0A0Q3"/>
<dbReference type="RefSeq" id="WP_014557709.1">
    <property type="nucleotide sequence ID" value="NC_017461.1"/>
</dbReference>
<name>I0A0Q3_FERFK</name>
<dbReference type="eggNOG" id="arCOG00288">
    <property type="taxonomic scope" value="Archaea"/>
</dbReference>
<keyword evidence="3" id="KW-1185">Reference proteome</keyword>
<dbReference type="GeneID" id="64534381"/>
<dbReference type="InParanoid" id="I0A0Q3"/>
<dbReference type="EMBL" id="CP003423">
    <property type="protein sequence ID" value="AFH42560.1"/>
    <property type="molecule type" value="Genomic_DNA"/>
</dbReference>
<dbReference type="Gene3D" id="3.40.109.10">
    <property type="entry name" value="NADH Oxidase"/>
    <property type="match status" value="1"/>
</dbReference>
<accession>I0A0Q3</accession>
<evidence type="ECO:0000259" key="1">
    <source>
        <dbReference type="Pfam" id="PF00881"/>
    </source>
</evidence>
<proteinExistence type="predicted"/>
<protein>
    <recommendedName>
        <fullName evidence="1">Nitroreductase domain-containing protein</fullName>
    </recommendedName>
</protein>
<dbReference type="STRING" id="1163730.FFONT_0570"/>
<evidence type="ECO:0000313" key="3">
    <source>
        <dbReference type="Proteomes" id="UP000007391"/>
    </source>
</evidence>
<dbReference type="HOGENOM" id="CLU_3194353_0_0_2"/>
<dbReference type="OrthoDB" id="287850at2157"/>
<evidence type="ECO:0000313" key="2">
    <source>
        <dbReference type="EMBL" id="AFH42560.1"/>
    </source>
</evidence>
<dbReference type="InterPro" id="IPR029479">
    <property type="entry name" value="Nitroreductase"/>
</dbReference>
<dbReference type="Proteomes" id="UP000007391">
    <property type="component" value="Chromosome"/>
</dbReference>
<reference evidence="3" key="1">
    <citation type="submission" date="2012-03" db="EMBL/GenBank/DDBJ databases">
        <title>Fervidicoccus fontis complete genome analysis confirms its distinct phylogenetic position and predicts its environmental function.</title>
        <authorList>
            <person name="Lebedinsky A.V."/>
            <person name="Mardanov A.V."/>
            <person name="Gumerov V.M."/>
            <person name="Beletsky A.V."/>
            <person name="Kublanov I.V."/>
            <person name="Perevalova A.A."/>
            <person name="Bonch-Osmolovskaya E.A."/>
            <person name="Ravin N.V."/>
            <person name="Skryabin K.G."/>
        </authorList>
    </citation>
    <scope>NUCLEOTIDE SEQUENCE [LARGE SCALE GENOMIC DNA]</scope>
    <source>
        <strain evidence="3">DSM 19380 / VKM B-2539 / Kam940</strain>
    </source>
</reference>